<protein>
    <recommendedName>
        <fullName evidence="5">Peptidase M10 metallopeptidase domain-containing protein</fullName>
    </recommendedName>
</protein>
<organism evidence="6 7">
    <name type="scientific">Methanolapillus ohkumae</name>
    <dbReference type="NCBI Taxonomy" id="3028298"/>
    <lineage>
        <taxon>Archaea</taxon>
        <taxon>Methanobacteriati</taxon>
        <taxon>Methanobacteriota</taxon>
        <taxon>Stenosarchaea group</taxon>
        <taxon>Methanomicrobia</taxon>
        <taxon>Methanosarcinales</taxon>
        <taxon>Methanosarcinaceae</taxon>
        <taxon>Methanolapillus</taxon>
    </lineage>
</organism>
<dbReference type="GeneID" id="89229039"/>
<dbReference type="InterPro" id="IPR001818">
    <property type="entry name" value="Pept_M10_metallopeptidase"/>
</dbReference>
<evidence type="ECO:0000259" key="5">
    <source>
        <dbReference type="Pfam" id="PF00413"/>
    </source>
</evidence>
<dbReference type="GO" id="GO:0031012">
    <property type="term" value="C:extracellular matrix"/>
    <property type="evidence" value="ECO:0007669"/>
    <property type="project" value="InterPro"/>
</dbReference>
<evidence type="ECO:0000313" key="7">
    <source>
        <dbReference type="Proteomes" id="UP001304970"/>
    </source>
</evidence>
<dbReference type="InterPro" id="IPR024079">
    <property type="entry name" value="MetalloPept_cat_dom_sf"/>
</dbReference>
<evidence type="ECO:0000256" key="4">
    <source>
        <dbReference type="ARBA" id="ARBA00022833"/>
    </source>
</evidence>
<evidence type="ECO:0000256" key="1">
    <source>
        <dbReference type="ARBA" id="ARBA00022670"/>
    </source>
</evidence>
<name>A0AA96ZWA2_9EURY</name>
<evidence type="ECO:0000256" key="3">
    <source>
        <dbReference type="ARBA" id="ARBA00022801"/>
    </source>
</evidence>
<dbReference type="Pfam" id="PF00413">
    <property type="entry name" value="Peptidase_M10"/>
    <property type="match status" value="1"/>
</dbReference>
<feature type="domain" description="Peptidase M10 metallopeptidase" evidence="5">
    <location>
        <begin position="53"/>
        <end position="193"/>
    </location>
</feature>
<sequence length="397" mass="44734">MKKQLELLLLVCLFFVIFTNPVNAQEINYANGIQNESHINISFDPNSNFNNSEKSEIAAASNSWEQTGIALNMARTPMFYNSSTYNTTDGVSFKKGYISGTPIANCAYNLADSQTVKSSHITFSTNTSYSWTTNIGEANGSEDVWIWDVQSVALHELGHSLGLGHFSNFDAVMYAQMAVYGKRNVTVHDKFYLTQIYDSSSLSASSNYWISQGLTFQPNENHLNLRQSPVEKEKSYDIELGMDIFYPAFDDEQMVNVSDLIVKGRVKEITPSWWNTSDGKAPPIENMLEYSLFHDVIIEVEETFKGNITGKSQEIIIRQAGGTLDNVRQTTSVPQYYEDEEVILYLVEEALSDKTGLKYYTQISEKGQIFIIEENFAVNGLGQEINIQENVVSQIEK</sequence>
<dbReference type="RefSeq" id="WP_338097758.1">
    <property type="nucleotide sequence ID" value="NZ_CP131061.1"/>
</dbReference>
<dbReference type="EMBL" id="CP131061">
    <property type="protein sequence ID" value="WNY27800.1"/>
    <property type="molecule type" value="Genomic_DNA"/>
</dbReference>
<dbReference type="Proteomes" id="UP001304970">
    <property type="component" value="Chromosome"/>
</dbReference>
<proteinExistence type="predicted"/>
<evidence type="ECO:0000313" key="6">
    <source>
        <dbReference type="EMBL" id="WNY27800.1"/>
    </source>
</evidence>
<keyword evidence="7" id="KW-1185">Reference proteome</keyword>
<evidence type="ECO:0000256" key="2">
    <source>
        <dbReference type="ARBA" id="ARBA00022723"/>
    </source>
</evidence>
<dbReference type="SUPFAM" id="SSF55486">
    <property type="entry name" value="Metalloproteases ('zincins'), catalytic domain"/>
    <property type="match status" value="1"/>
</dbReference>
<dbReference type="AlphaFoldDB" id="A0AA96ZWA2"/>
<dbReference type="Gene3D" id="3.40.390.10">
    <property type="entry name" value="Collagenase (Catalytic Domain)"/>
    <property type="match status" value="1"/>
</dbReference>
<keyword evidence="1" id="KW-0645">Protease</keyword>
<gene>
    <name evidence="6" type="ORF">MsAm2_16140</name>
</gene>
<dbReference type="GO" id="GO:0008270">
    <property type="term" value="F:zinc ion binding"/>
    <property type="evidence" value="ECO:0007669"/>
    <property type="project" value="InterPro"/>
</dbReference>
<keyword evidence="4" id="KW-0862">Zinc</keyword>
<dbReference type="GO" id="GO:0004222">
    <property type="term" value="F:metalloendopeptidase activity"/>
    <property type="evidence" value="ECO:0007669"/>
    <property type="project" value="InterPro"/>
</dbReference>
<accession>A0AA96ZWA2</accession>
<keyword evidence="3" id="KW-0378">Hydrolase</keyword>
<keyword evidence="2" id="KW-0479">Metal-binding</keyword>
<reference evidence="6 7" key="1">
    <citation type="submission" date="2023-07" db="EMBL/GenBank/DDBJ databases">
        <title>Closed genome sequence of Methanosarcinaceae archaeon Am2.</title>
        <authorList>
            <person name="Poehlein A."/>
            <person name="Protasov E."/>
            <person name="Platt K."/>
            <person name="Reeh H."/>
            <person name="Daniel R."/>
            <person name="Brune A."/>
        </authorList>
    </citation>
    <scope>NUCLEOTIDE SEQUENCE [LARGE SCALE GENOMIC DNA]</scope>
    <source>
        <strain evidence="6 7">Am2</strain>
    </source>
</reference>
<dbReference type="GO" id="GO:0006508">
    <property type="term" value="P:proteolysis"/>
    <property type="evidence" value="ECO:0007669"/>
    <property type="project" value="UniProtKB-KW"/>
</dbReference>